<accession>A0ACC5SZ65</accession>
<sequence>MAALRTAVKAATDDDAIVEVTVVVIGRNARRTLVFSRGRSLDQAAAKENFVDAMFGTAN</sequence>
<organism evidence="1 2">
    <name type="scientific">Ensifer adhaerens</name>
    <name type="common">Sinorhizobium morelense</name>
    <dbReference type="NCBI Taxonomy" id="106592"/>
    <lineage>
        <taxon>Bacteria</taxon>
        <taxon>Pseudomonadati</taxon>
        <taxon>Pseudomonadota</taxon>
        <taxon>Alphaproteobacteria</taxon>
        <taxon>Hyphomicrobiales</taxon>
        <taxon>Rhizobiaceae</taxon>
        <taxon>Sinorhizobium/Ensifer group</taxon>
        <taxon>Ensifer</taxon>
    </lineage>
</organism>
<evidence type="ECO:0000313" key="2">
    <source>
        <dbReference type="Proteomes" id="UP000823773"/>
    </source>
</evidence>
<gene>
    <name evidence="1" type="ORF">J2Z19_003668</name>
</gene>
<dbReference type="Proteomes" id="UP000823773">
    <property type="component" value="Unassembled WGS sequence"/>
</dbReference>
<reference evidence="1" key="1">
    <citation type="submission" date="2021-03" db="EMBL/GenBank/DDBJ databases">
        <title>Genomic Encyclopedia of Type Strains, Phase IV (KMG-IV): sequencing the most valuable type-strain genomes for metagenomic binning, comparative biology and taxonomic classification.</title>
        <authorList>
            <person name="Goeker M."/>
        </authorList>
    </citation>
    <scope>NUCLEOTIDE SEQUENCE</scope>
    <source>
        <strain evidence="1">DSM 18131</strain>
    </source>
</reference>
<protein>
    <submittedName>
        <fullName evidence="1">Uncharacterized protein</fullName>
    </submittedName>
</protein>
<name>A0ACC5SZ65_ENSAD</name>
<comment type="caution">
    <text evidence="1">The sequence shown here is derived from an EMBL/GenBank/DDBJ whole genome shotgun (WGS) entry which is preliminary data.</text>
</comment>
<evidence type="ECO:0000313" key="1">
    <source>
        <dbReference type="EMBL" id="MBP1873949.1"/>
    </source>
</evidence>
<dbReference type="EMBL" id="JAGGJR010000005">
    <property type="protein sequence ID" value="MBP1873949.1"/>
    <property type="molecule type" value="Genomic_DNA"/>
</dbReference>
<keyword evidence="2" id="KW-1185">Reference proteome</keyword>
<proteinExistence type="predicted"/>